<feature type="compositionally biased region" description="Basic residues" evidence="5">
    <location>
        <begin position="88"/>
        <end position="99"/>
    </location>
</feature>
<dbReference type="Proteomes" id="UP000305067">
    <property type="component" value="Unassembled WGS sequence"/>
</dbReference>
<accession>A0A5C3QFJ9</accession>
<dbReference type="FunFam" id="3.40.50.300:FF:000585">
    <property type="entry name" value="Structural maintenance of chromosomes 4"/>
    <property type="match status" value="1"/>
</dbReference>
<dbReference type="AlphaFoldDB" id="A0A5C3QFJ9"/>
<reference evidence="7 8" key="1">
    <citation type="journal article" date="2019" name="Nat. Ecol. Evol.">
        <title>Megaphylogeny resolves global patterns of mushroom evolution.</title>
        <authorList>
            <person name="Varga T."/>
            <person name="Krizsan K."/>
            <person name="Foldi C."/>
            <person name="Dima B."/>
            <person name="Sanchez-Garcia M."/>
            <person name="Sanchez-Ramirez S."/>
            <person name="Szollosi G.J."/>
            <person name="Szarkandi J.G."/>
            <person name="Papp V."/>
            <person name="Albert L."/>
            <person name="Andreopoulos W."/>
            <person name="Angelini C."/>
            <person name="Antonin V."/>
            <person name="Barry K.W."/>
            <person name="Bougher N.L."/>
            <person name="Buchanan P."/>
            <person name="Buyck B."/>
            <person name="Bense V."/>
            <person name="Catcheside P."/>
            <person name="Chovatia M."/>
            <person name="Cooper J."/>
            <person name="Damon W."/>
            <person name="Desjardin D."/>
            <person name="Finy P."/>
            <person name="Geml J."/>
            <person name="Haridas S."/>
            <person name="Hughes K."/>
            <person name="Justo A."/>
            <person name="Karasinski D."/>
            <person name="Kautmanova I."/>
            <person name="Kiss B."/>
            <person name="Kocsube S."/>
            <person name="Kotiranta H."/>
            <person name="LaButti K.M."/>
            <person name="Lechner B.E."/>
            <person name="Liimatainen K."/>
            <person name="Lipzen A."/>
            <person name="Lukacs Z."/>
            <person name="Mihaltcheva S."/>
            <person name="Morgado L.N."/>
            <person name="Niskanen T."/>
            <person name="Noordeloos M.E."/>
            <person name="Ohm R.A."/>
            <person name="Ortiz-Santana B."/>
            <person name="Ovrebo C."/>
            <person name="Racz N."/>
            <person name="Riley R."/>
            <person name="Savchenko A."/>
            <person name="Shiryaev A."/>
            <person name="Soop K."/>
            <person name="Spirin V."/>
            <person name="Szebenyi C."/>
            <person name="Tomsovsky M."/>
            <person name="Tulloss R.E."/>
            <person name="Uehling J."/>
            <person name="Grigoriev I.V."/>
            <person name="Vagvolgyi C."/>
            <person name="Papp T."/>
            <person name="Martin F.M."/>
            <person name="Miettinen O."/>
            <person name="Hibbett D.S."/>
            <person name="Nagy L.G."/>
        </authorList>
    </citation>
    <scope>NUCLEOTIDE SEQUENCE [LARGE SCALE GENOMIC DNA]</scope>
    <source>
        <strain evidence="7 8">CBS 309.79</strain>
    </source>
</reference>
<dbReference type="EMBL" id="ML178829">
    <property type="protein sequence ID" value="TFL00277.1"/>
    <property type="molecule type" value="Genomic_DNA"/>
</dbReference>
<evidence type="ECO:0000256" key="5">
    <source>
        <dbReference type="SAM" id="MobiDB-lite"/>
    </source>
</evidence>
<proteinExistence type="predicted"/>
<gene>
    <name evidence="7" type="ORF">BDV98DRAFT_111122</name>
</gene>
<evidence type="ECO:0000256" key="3">
    <source>
        <dbReference type="ARBA" id="ARBA00022840"/>
    </source>
</evidence>
<keyword evidence="8" id="KW-1185">Reference proteome</keyword>
<evidence type="ECO:0000313" key="8">
    <source>
        <dbReference type="Proteomes" id="UP000305067"/>
    </source>
</evidence>
<keyword evidence="2" id="KW-0547">Nucleotide-binding</keyword>
<name>A0A5C3QFJ9_9AGAR</name>
<dbReference type="InterPro" id="IPR027417">
    <property type="entry name" value="P-loop_NTPase"/>
</dbReference>
<evidence type="ECO:0000313" key="7">
    <source>
        <dbReference type="EMBL" id="TFL00277.1"/>
    </source>
</evidence>
<evidence type="ECO:0000256" key="1">
    <source>
        <dbReference type="ARBA" id="ARBA00004123"/>
    </source>
</evidence>
<comment type="subcellular location">
    <subcellularLocation>
        <location evidence="1">Nucleus</location>
    </subcellularLocation>
</comment>
<dbReference type="SUPFAM" id="SSF52540">
    <property type="entry name" value="P-loop containing nucleoside triphosphate hydrolases"/>
    <property type="match status" value="1"/>
</dbReference>
<feature type="compositionally biased region" description="Basic residues" evidence="5">
    <location>
        <begin position="114"/>
        <end position="125"/>
    </location>
</feature>
<feature type="compositionally biased region" description="Basic residues" evidence="5">
    <location>
        <begin position="1"/>
        <end position="18"/>
    </location>
</feature>
<dbReference type="STRING" id="1884261.A0A5C3QFJ9"/>
<feature type="compositionally biased region" description="Low complexity" evidence="5">
    <location>
        <begin position="209"/>
        <end position="226"/>
    </location>
</feature>
<dbReference type="GO" id="GO:0007076">
    <property type="term" value="P:mitotic chromosome condensation"/>
    <property type="evidence" value="ECO:0007669"/>
    <property type="project" value="TreeGrafter"/>
</dbReference>
<dbReference type="PANTHER" id="PTHR18937">
    <property type="entry name" value="STRUCTURAL MAINTENANCE OF CHROMOSOMES SMC FAMILY MEMBER"/>
    <property type="match status" value="1"/>
</dbReference>
<dbReference type="Gene3D" id="3.40.50.300">
    <property type="entry name" value="P-loop containing nucleotide triphosphate hydrolases"/>
    <property type="match status" value="1"/>
</dbReference>
<sequence>MTTKRKMIQRTKSCRRSHTFSPPGVHRDESLILRRTRMRRWTKTRRNRKRSRLVAVLLARDRLPRLRVDRLLRKRRRWLISISTRWNPTRKRKKSRCRRRREERAGRRSPTTTIKKRRMRMRRRTNPSPPAVPLAPRRLPRLASSSKPTSSKHTSSAKPSSSRKTPFKPISSSKGKGKAKASLPIVSEDASSEDASSVKDDADEEEVNSTPTPTLRTRTPSTAHTSPSDDEEDVPSDTEQSPFNKEESPEPTSFLDPAPPASKKLLAPMPPLLLTERDEGPQWRLVIHKMALVDFKSYAGRQEIGPFHKSFSAIVGPNGSGKSNTIDALLFVFGYRATKMRQAKLSELIHNSARFKDLDSCSVEVHFREIMDIPDTDQYKIRPNSALVVARHAYKSEASKYTVDGKTSSYADVRTLLKGKGIDLDHNRFLILQGEVESIAQMKPKGTDTDPEGLLEYLEDIIGTNRFIEPLNEAQAKIDTLNDERTIKLNRLRCAPFFLPYHISYPMPMLFHAYVNRMLIRAVVH</sequence>
<feature type="domain" description="RecF/RecN/SMC N-terminal" evidence="6">
    <location>
        <begin position="287"/>
        <end position="424"/>
    </location>
</feature>
<dbReference type="OrthoDB" id="5575062at2759"/>
<dbReference type="InterPro" id="IPR003395">
    <property type="entry name" value="RecF/RecN/SMC_N"/>
</dbReference>
<dbReference type="GO" id="GO:0005634">
    <property type="term" value="C:nucleus"/>
    <property type="evidence" value="ECO:0007669"/>
    <property type="project" value="UniProtKB-SubCell"/>
</dbReference>
<evidence type="ECO:0000256" key="4">
    <source>
        <dbReference type="ARBA" id="ARBA00023242"/>
    </source>
</evidence>
<feature type="compositionally biased region" description="Low complexity" evidence="5">
    <location>
        <begin position="180"/>
        <end position="195"/>
    </location>
</feature>
<keyword evidence="3" id="KW-0067">ATP-binding</keyword>
<feature type="compositionally biased region" description="Low complexity" evidence="5">
    <location>
        <begin position="134"/>
        <end position="164"/>
    </location>
</feature>
<keyword evidence="4" id="KW-0539">Nucleus</keyword>
<dbReference type="PANTHER" id="PTHR18937:SF172">
    <property type="entry name" value="STRUCTURAL MAINTENANCE OF CHROMOSOMES PROTEIN"/>
    <property type="match status" value="1"/>
</dbReference>
<dbReference type="GO" id="GO:0000796">
    <property type="term" value="C:condensin complex"/>
    <property type="evidence" value="ECO:0007669"/>
    <property type="project" value="TreeGrafter"/>
</dbReference>
<feature type="region of interest" description="Disordered" evidence="5">
    <location>
        <begin position="1"/>
        <end position="26"/>
    </location>
</feature>
<dbReference type="GO" id="GO:0005524">
    <property type="term" value="F:ATP binding"/>
    <property type="evidence" value="ECO:0007669"/>
    <property type="project" value="UniProtKB-KW"/>
</dbReference>
<evidence type="ECO:0000256" key="2">
    <source>
        <dbReference type="ARBA" id="ARBA00022741"/>
    </source>
</evidence>
<organism evidence="7 8">
    <name type="scientific">Pterulicium gracile</name>
    <dbReference type="NCBI Taxonomy" id="1884261"/>
    <lineage>
        <taxon>Eukaryota</taxon>
        <taxon>Fungi</taxon>
        <taxon>Dikarya</taxon>
        <taxon>Basidiomycota</taxon>
        <taxon>Agaricomycotina</taxon>
        <taxon>Agaricomycetes</taxon>
        <taxon>Agaricomycetidae</taxon>
        <taxon>Agaricales</taxon>
        <taxon>Pleurotineae</taxon>
        <taxon>Pterulaceae</taxon>
        <taxon>Pterulicium</taxon>
    </lineage>
</organism>
<dbReference type="Pfam" id="PF02463">
    <property type="entry name" value="SMC_N"/>
    <property type="match status" value="1"/>
</dbReference>
<evidence type="ECO:0000259" key="6">
    <source>
        <dbReference type="Pfam" id="PF02463"/>
    </source>
</evidence>
<feature type="region of interest" description="Disordered" evidence="5">
    <location>
        <begin position="87"/>
        <end position="262"/>
    </location>
</feature>
<protein>
    <submittedName>
        <fullName evidence="7">RecF/RecN/SMC N terminal domain-containing protein</fullName>
    </submittedName>
</protein>